<dbReference type="Proteomes" id="UP000286415">
    <property type="component" value="Unassembled WGS sequence"/>
</dbReference>
<evidence type="ECO:0000313" key="1">
    <source>
        <dbReference type="EMBL" id="KAG5442176.1"/>
    </source>
</evidence>
<evidence type="ECO:0000313" key="2">
    <source>
        <dbReference type="Proteomes" id="UP000286415"/>
    </source>
</evidence>
<sequence>MKPDRGHPCMVLLDVVNSGENLPQTPTHQREKAYNKFVIHQRFQSICKLSVSLLVPNCHATRRLHGGWDTARLPKPSQGKSRGRGRFRTMGLPGNTACVTLYGGMKTSVGLRKRKVRVSSPTSASRLLLSRLRQPGSIPALMPLSVGMEAR</sequence>
<gene>
    <name evidence="1" type="ORF">CSKR_104476</name>
</gene>
<organism evidence="1 2">
    <name type="scientific">Clonorchis sinensis</name>
    <name type="common">Chinese liver fluke</name>
    <dbReference type="NCBI Taxonomy" id="79923"/>
    <lineage>
        <taxon>Eukaryota</taxon>
        <taxon>Metazoa</taxon>
        <taxon>Spiralia</taxon>
        <taxon>Lophotrochozoa</taxon>
        <taxon>Platyhelminthes</taxon>
        <taxon>Trematoda</taxon>
        <taxon>Digenea</taxon>
        <taxon>Opisthorchiida</taxon>
        <taxon>Opisthorchiata</taxon>
        <taxon>Opisthorchiidae</taxon>
        <taxon>Clonorchis</taxon>
    </lineage>
</organism>
<dbReference type="InParanoid" id="A0A419PWD5"/>
<dbReference type="AlphaFoldDB" id="A0A419PWD5"/>
<dbReference type="EMBL" id="NIRI02000076">
    <property type="protein sequence ID" value="KAG5442176.1"/>
    <property type="molecule type" value="Genomic_DNA"/>
</dbReference>
<name>A0A419PWD5_CLOSI</name>
<reference evidence="1 2" key="1">
    <citation type="journal article" date="2018" name="Biotechnol. Adv.">
        <title>Improved genomic resources and new bioinformatic workflow for the carcinogenic parasite Clonorchis sinensis: Biotechnological implications.</title>
        <authorList>
            <person name="Wang D."/>
            <person name="Korhonen P.K."/>
            <person name="Gasser R.B."/>
            <person name="Young N.D."/>
        </authorList>
    </citation>
    <scope>NUCLEOTIDE SEQUENCE [LARGE SCALE GENOMIC DNA]</scope>
    <source>
        <strain evidence="1">Cs-k2</strain>
    </source>
</reference>
<protein>
    <submittedName>
        <fullName evidence="1">Uncharacterized protein</fullName>
    </submittedName>
</protein>
<proteinExistence type="predicted"/>
<keyword evidence="2" id="KW-1185">Reference proteome</keyword>
<dbReference type="OrthoDB" id="446168at2759"/>
<accession>A0A419PWD5</accession>
<reference evidence="1 2" key="2">
    <citation type="journal article" date="2021" name="Genomics">
        <title>High-quality reference genome for Clonorchis sinensis.</title>
        <authorList>
            <person name="Young N.D."/>
            <person name="Stroehlein A.J."/>
            <person name="Kinkar L."/>
            <person name="Wang T."/>
            <person name="Sohn W.M."/>
            <person name="Chang B.C.H."/>
            <person name="Kaur P."/>
            <person name="Weisz D."/>
            <person name="Dudchenko O."/>
            <person name="Aiden E.L."/>
            <person name="Korhonen P.K."/>
            <person name="Gasser R.B."/>
        </authorList>
    </citation>
    <scope>NUCLEOTIDE SEQUENCE [LARGE SCALE GENOMIC DNA]</scope>
    <source>
        <strain evidence="1">Cs-k2</strain>
    </source>
</reference>
<comment type="caution">
    <text evidence="1">The sequence shown here is derived from an EMBL/GenBank/DDBJ whole genome shotgun (WGS) entry which is preliminary data.</text>
</comment>